<feature type="transmembrane region" description="Helical" evidence="5">
    <location>
        <begin position="157"/>
        <end position="178"/>
    </location>
</feature>
<evidence type="ECO:0000256" key="2">
    <source>
        <dbReference type="ARBA" id="ARBA00022692"/>
    </source>
</evidence>
<feature type="transmembrane region" description="Helical" evidence="5">
    <location>
        <begin position="73"/>
        <end position="91"/>
    </location>
</feature>
<gene>
    <name evidence="7" type="ORF">FEE96_22975</name>
</gene>
<dbReference type="SUPFAM" id="SSF103481">
    <property type="entry name" value="Multidrug resistance efflux transporter EmrE"/>
    <property type="match status" value="2"/>
</dbReference>
<dbReference type="PANTHER" id="PTHR32322:SF9">
    <property type="entry name" value="AMINO-ACID METABOLITE EFFLUX PUMP-RELATED"/>
    <property type="match status" value="1"/>
</dbReference>
<feature type="transmembrane region" description="Helical" evidence="5">
    <location>
        <begin position="185"/>
        <end position="208"/>
    </location>
</feature>
<dbReference type="InterPro" id="IPR037185">
    <property type="entry name" value="EmrE-like"/>
</dbReference>
<comment type="subcellular location">
    <subcellularLocation>
        <location evidence="1">Membrane</location>
        <topology evidence="1">Multi-pass membrane protein</topology>
    </subcellularLocation>
</comment>
<feature type="transmembrane region" description="Helical" evidence="5">
    <location>
        <begin position="255"/>
        <end position="271"/>
    </location>
</feature>
<evidence type="ECO:0000259" key="6">
    <source>
        <dbReference type="Pfam" id="PF00892"/>
    </source>
</evidence>
<feature type="transmembrane region" description="Helical" evidence="5">
    <location>
        <begin position="277"/>
        <end position="296"/>
    </location>
</feature>
<keyword evidence="8" id="KW-1185">Reference proteome</keyword>
<sequence>MTHDTGEGAPITEYILLLTLAALWGGSFTLIKVALENYPPMTIVSSRLLIGGFVLVLIAMIRRDVFPSTGKRWLELLIQGTLQGGLPFFLITWAEKYVASSVAGIVNSTPPMFVFLITVFILRTVKFDGFKLLGILFGMAGVAIIATSRAISVEDSSVLAVLAVLAASCSYAVGAIYGRRFGDQSAFITGGVSLLLAAVLTTPAAMFFEAPLSITPELKPTLALLALAFFSTALASLIFFRLIKTLGSLATTSNAYLRALFSMALGAVFLGEELGTSVLLASLSIFLGVFLVTGQFRKNIYDRMFGKALKNV</sequence>
<name>A0ABY2UPA1_9RHOB</name>
<evidence type="ECO:0000256" key="5">
    <source>
        <dbReference type="SAM" id="Phobius"/>
    </source>
</evidence>
<evidence type="ECO:0000256" key="1">
    <source>
        <dbReference type="ARBA" id="ARBA00004141"/>
    </source>
</evidence>
<feature type="transmembrane region" description="Helical" evidence="5">
    <location>
        <begin position="97"/>
        <end position="122"/>
    </location>
</feature>
<dbReference type="RefSeq" id="WP_138165465.1">
    <property type="nucleotide sequence ID" value="NZ_VAUA01000016.1"/>
</dbReference>
<feature type="transmembrane region" description="Helical" evidence="5">
    <location>
        <begin position="12"/>
        <end position="35"/>
    </location>
</feature>
<organism evidence="7 8">
    <name type="scientific">Parasedimentitalea maritima</name>
    <dbReference type="NCBI Taxonomy" id="2578117"/>
    <lineage>
        <taxon>Bacteria</taxon>
        <taxon>Pseudomonadati</taxon>
        <taxon>Pseudomonadota</taxon>
        <taxon>Alphaproteobacteria</taxon>
        <taxon>Rhodobacterales</taxon>
        <taxon>Paracoccaceae</taxon>
        <taxon>Parasedimentitalea</taxon>
    </lineage>
</organism>
<dbReference type="PANTHER" id="PTHR32322">
    <property type="entry name" value="INNER MEMBRANE TRANSPORTER"/>
    <property type="match status" value="1"/>
</dbReference>
<dbReference type="InterPro" id="IPR050638">
    <property type="entry name" value="AA-Vitamin_Transporters"/>
</dbReference>
<feature type="domain" description="EamA" evidence="6">
    <location>
        <begin position="160"/>
        <end position="293"/>
    </location>
</feature>
<keyword evidence="2 5" id="KW-0812">Transmembrane</keyword>
<evidence type="ECO:0000313" key="7">
    <source>
        <dbReference type="EMBL" id="TLP55340.1"/>
    </source>
</evidence>
<accession>A0ABY2UPA1</accession>
<protein>
    <submittedName>
        <fullName evidence="7">EamA/RhaT family transporter</fullName>
    </submittedName>
</protein>
<dbReference type="EMBL" id="VAUA01000016">
    <property type="protein sequence ID" value="TLP55340.1"/>
    <property type="molecule type" value="Genomic_DNA"/>
</dbReference>
<feature type="transmembrane region" description="Helical" evidence="5">
    <location>
        <begin position="41"/>
        <end position="61"/>
    </location>
</feature>
<evidence type="ECO:0000256" key="3">
    <source>
        <dbReference type="ARBA" id="ARBA00022989"/>
    </source>
</evidence>
<dbReference type="Proteomes" id="UP000305041">
    <property type="component" value="Unassembled WGS sequence"/>
</dbReference>
<evidence type="ECO:0000313" key="8">
    <source>
        <dbReference type="Proteomes" id="UP000305041"/>
    </source>
</evidence>
<evidence type="ECO:0000256" key="4">
    <source>
        <dbReference type="ARBA" id="ARBA00023136"/>
    </source>
</evidence>
<dbReference type="InterPro" id="IPR000620">
    <property type="entry name" value="EamA_dom"/>
</dbReference>
<keyword evidence="4 5" id="KW-0472">Membrane</keyword>
<reference evidence="7 8" key="1">
    <citation type="submission" date="2019-05" db="EMBL/GenBank/DDBJ databases">
        <title>Draft genome sequence of Pelagicola sp. DSW4-44.</title>
        <authorList>
            <person name="Oh J."/>
        </authorList>
    </citation>
    <scope>NUCLEOTIDE SEQUENCE [LARGE SCALE GENOMIC DNA]</scope>
    <source>
        <strain evidence="7 8">DSW4-44</strain>
    </source>
</reference>
<dbReference type="Pfam" id="PF00892">
    <property type="entry name" value="EamA"/>
    <property type="match status" value="2"/>
</dbReference>
<comment type="caution">
    <text evidence="7">The sequence shown here is derived from an EMBL/GenBank/DDBJ whole genome shotgun (WGS) entry which is preliminary data.</text>
</comment>
<proteinExistence type="predicted"/>
<keyword evidence="3 5" id="KW-1133">Transmembrane helix</keyword>
<feature type="transmembrane region" description="Helical" evidence="5">
    <location>
        <begin position="129"/>
        <end position="151"/>
    </location>
</feature>
<feature type="domain" description="EamA" evidence="6">
    <location>
        <begin position="14"/>
        <end position="146"/>
    </location>
</feature>
<feature type="transmembrane region" description="Helical" evidence="5">
    <location>
        <begin position="220"/>
        <end position="243"/>
    </location>
</feature>